<reference evidence="3 4" key="1">
    <citation type="submission" date="2014-06" db="EMBL/GenBank/DDBJ databases">
        <authorList>
            <person name="Swart Estienne"/>
        </authorList>
    </citation>
    <scope>NUCLEOTIDE SEQUENCE [LARGE SCALE GENOMIC DNA]</scope>
    <source>
        <strain evidence="3 4">130c</strain>
    </source>
</reference>
<name>A0A078A5P6_STYLE</name>
<feature type="region of interest" description="Disordered" evidence="2">
    <location>
        <begin position="1"/>
        <end position="20"/>
    </location>
</feature>
<dbReference type="InParanoid" id="A0A078A5P6"/>
<dbReference type="Pfam" id="PF13879">
    <property type="entry name" value="Hmw_CFAP97"/>
    <property type="match status" value="1"/>
</dbReference>
<evidence type="ECO:0000313" key="3">
    <source>
        <dbReference type="EMBL" id="CDW77509.1"/>
    </source>
</evidence>
<comment type="similarity">
    <text evidence="1">Belongs to the CFAP97 family.</text>
</comment>
<gene>
    <name evidence="3" type="primary">Contig10892.g11644</name>
    <name evidence="3" type="ORF">STYLEM_6472</name>
</gene>
<protein>
    <submittedName>
        <fullName evidence="3">Uncharacterized protein</fullName>
    </submittedName>
</protein>
<dbReference type="InterPro" id="IPR029488">
    <property type="entry name" value="Hmw/CFAP97"/>
</dbReference>
<accession>A0A078A5P6</accession>
<evidence type="ECO:0000256" key="2">
    <source>
        <dbReference type="SAM" id="MobiDB-lite"/>
    </source>
</evidence>
<proteinExistence type="inferred from homology"/>
<dbReference type="Proteomes" id="UP000039865">
    <property type="component" value="Unassembled WGS sequence"/>
</dbReference>
<evidence type="ECO:0000256" key="1">
    <source>
        <dbReference type="ARBA" id="ARBA00008315"/>
    </source>
</evidence>
<keyword evidence="4" id="KW-1185">Reference proteome</keyword>
<evidence type="ECO:0000313" key="4">
    <source>
        <dbReference type="Proteomes" id="UP000039865"/>
    </source>
</evidence>
<organism evidence="3 4">
    <name type="scientific">Stylonychia lemnae</name>
    <name type="common">Ciliate</name>
    <dbReference type="NCBI Taxonomy" id="5949"/>
    <lineage>
        <taxon>Eukaryota</taxon>
        <taxon>Sar</taxon>
        <taxon>Alveolata</taxon>
        <taxon>Ciliophora</taxon>
        <taxon>Intramacronucleata</taxon>
        <taxon>Spirotrichea</taxon>
        <taxon>Stichotrichia</taxon>
        <taxon>Sporadotrichida</taxon>
        <taxon>Oxytrichidae</taxon>
        <taxon>Stylonychinae</taxon>
        <taxon>Stylonychia</taxon>
    </lineage>
</organism>
<dbReference type="EMBL" id="CCKQ01006220">
    <property type="protein sequence ID" value="CDW77509.1"/>
    <property type="molecule type" value="Genomic_DNA"/>
</dbReference>
<dbReference type="AlphaFoldDB" id="A0A078A5P6"/>
<feature type="compositionally biased region" description="Basic residues" evidence="2">
    <location>
        <begin position="1"/>
        <end position="10"/>
    </location>
</feature>
<sequence>MKPPLPRKKQMSGDTTPMKDSACITKKDRIKIDRNCEVQKENRIMLQKLLDIDLKKSELNKKMIKPVVFKIRSFSAGKRQSNHPQIKLNAKSHVDELRQIGDENKIILRKLQDVKSQINFKQIEKDHKKMHSLSLQMSKNAGRIPRHPFFQHDNPCTTFYRETVNKPNQQKLRLMKDYRMFCQNLYHENDVRQIESALTQFDRYTHQLSQKKKKHKYKLKQNSVSYNQLSQEEFSRSGYQLNMYDSLPNPYNLPASYNYNTISYTQSQNLRNEGHESSEVHNNQKDSLMNIEQNQNIQDNGQSRHIHDIINHPANTKNQYLMTSADQLQPLNIGNSQMNNQNFATL</sequence>